<proteinExistence type="evidence at transcript level"/>
<dbReference type="GO" id="GO:0061651">
    <property type="term" value="F:Atg12 conjugating enzyme activity"/>
    <property type="evidence" value="ECO:0007669"/>
    <property type="project" value="TreeGrafter"/>
</dbReference>
<name>A0A8A2HE05_LOCMI</name>
<keyword evidence="3" id="KW-0808">Transferase</keyword>
<evidence type="ECO:0000256" key="4">
    <source>
        <dbReference type="ARBA" id="ARBA00022786"/>
    </source>
</evidence>
<dbReference type="InterPro" id="IPR007135">
    <property type="entry name" value="Atg3/Atg10"/>
</dbReference>
<evidence type="ECO:0000256" key="5">
    <source>
        <dbReference type="ARBA" id="ARBA00023006"/>
    </source>
</evidence>
<accession>A0A8A2HE05</accession>
<protein>
    <recommendedName>
        <fullName evidence="2">Ubiquitin-like-conjugating enzyme ATG10</fullName>
    </recommendedName>
    <alternativeName>
        <fullName evidence="6">Autophagy-related protein 10</fullName>
    </alternativeName>
</protein>
<evidence type="ECO:0000256" key="6">
    <source>
        <dbReference type="ARBA" id="ARBA00029833"/>
    </source>
</evidence>
<reference evidence="7" key="1">
    <citation type="submission" date="2020-03" db="EMBL/GenBank/DDBJ databases">
        <authorList>
            <person name="Guo W."/>
            <person name="Shan L."/>
            <person name="Xi K."/>
        </authorList>
    </citation>
    <scope>NUCLEOTIDE SEQUENCE</scope>
</reference>
<dbReference type="Pfam" id="PF03987">
    <property type="entry name" value="Autophagy_act_C"/>
    <property type="match status" value="1"/>
</dbReference>
<dbReference type="GO" id="GO:0032446">
    <property type="term" value="P:protein modification by small protein conjugation"/>
    <property type="evidence" value="ECO:0007669"/>
    <property type="project" value="TreeGrafter"/>
</dbReference>
<evidence type="ECO:0000256" key="1">
    <source>
        <dbReference type="ARBA" id="ARBA00005696"/>
    </source>
</evidence>
<dbReference type="AlphaFoldDB" id="A0A8A2HE05"/>
<dbReference type="PANTHER" id="PTHR14957:SF1">
    <property type="entry name" value="UBIQUITIN-LIKE-CONJUGATING ENZYME ATG10"/>
    <property type="match status" value="1"/>
</dbReference>
<keyword evidence="5" id="KW-0072">Autophagy</keyword>
<organism evidence="7">
    <name type="scientific">Locusta migratoria</name>
    <name type="common">Migratory locust</name>
    <dbReference type="NCBI Taxonomy" id="7004"/>
    <lineage>
        <taxon>Eukaryota</taxon>
        <taxon>Metazoa</taxon>
        <taxon>Ecdysozoa</taxon>
        <taxon>Arthropoda</taxon>
        <taxon>Hexapoda</taxon>
        <taxon>Insecta</taxon>
        <taxon>Pterygota</taxon>
        <taxon>Neoptera</taxon>
        <taxon>Polyneoptera</taxon>
        <taxon>Orthoptera</taxon>
        <taxon>Caelifera</taxon>
        <taxon>Acrididea</taxon>
        <taxon>Acridomorpha</taxon>
        <taxon>Acridoidea</taxon>
        <taxon>Acrididae</taxon>
        <taxon>Oedipodinae</taxon>
        <taxon>Locusta</taxon>
    </lineage>
</organism>
<dbReference type="GO" id="GO:0000045">
    <property type="term" value="P:autophagosome assembly"/>
    <property type="evidence" value="ECO:0007669"/>
    <property type="project" value="TreeGrafter"/>
</dbReference>
<dbReference type="Gene3D" id="3.30.1460.50">
    <property type="match status" value="1"/>
</dbReference>
<comment type="similarity">
    <text evidence="1">Belongs to the ATG10 family.</text>
</comment>
<dbReference type="EMBL" id="MT270459">
    <property type="protein sequence ID" value="QSV39520.1"/>
    <property type="molecule type" value="mRNA"/>
</dbReference>
<sequence>MAGTITWEYFLKCTDELLGISDIINDGWIGRGSKNIAGSYYIAKTAKRSCMIVKESNEAADYLEDEKLASYETDNESISTATRGKASEWEYHVLYSISYSVPVLYFNACFSDGSLFSLEQLWQLLSDNFKGALEPQKWSVLTQQEHPVLGRPFFQLHPCRTAKFLEMFEDSSTNLLITWLSSVGPLVGLELSLKYNLPRQHDDYPVTDS</sequence>
<gene>
    <name evidence="7" type="primary">Atg10</name>
</gene>
<dbReference type="GO" id="GO:0000422">
    <property type="term" value="P:autophagy of mitochondrion"/>
    <property type="evidence" value="ECO:0007669"/>
    <property type="project" value="TreeGrafter"/>
</dbReference>
<evidence type="ECO:0000256" key="2">
    <source>
        <dbReference type="ARBA" id="ARBA00021099"/>
    </source>
</evidence>
<dbReference type="PANTHER" id="PTHR14957">
    <property type="entry name" value="UBIQUITIN-LIKE-CONJUGATING ENZYME ATG10"/>
    <property type="match status" value="1"/>
</dbReference>
<evidence type="ECO:0000313" key="7">
    <source>
        <dbReference type="EMBL" id="QSV39520.1"/>
    </source>
</evidence>
<keyword evidence="4" id="KW-0833">Ubl conjugation pathway</keyword>
<evidence type="ECO:0000256" key="3">
    <source>
        <dbReference type="ARBA" id="ARBA00022679"/>
    </source>
</evidence>
<dbReference type="GO" id="GO:0005829">
    <property type="term" value="C:cytosol"/>
    <property type="evidence" value="ECO:0007669"/>
    <property type="project" value="TreeGrafter"/>
</dbReference>